<evidence type="ECO:0000313" key="1">
    <source>
        <dbReference type="EMBL" id="ETR72679.1"/>
    </source>
</evidence>
<dbReference type="EMBL" id="ATBP01000123">
    <property type="protein sequence ID" value="ETR72679.1"/>
    <property type="molecule type" value="Genomic_DNA"/>
</dbReference>
<evidence type="ECO:0000313" key="2">
    <source>
        <dbReference type="Proteomes" id="UP000189670"/>
    </source>
</evidence>
<proteinExistence type="predicted"/>
<sequence length="71" mass="7980">MHENSIGAKLLNLLQNYAIYYPNTPVLRGITPDLQTRMPVGLTGGRLADAVKELQNLIKKMNLLRMLLMIS</sequence>
<protein>
    <submittedName>
        <fullName evidence="1">Uncharacterized protein</fullName>
    </submittedName>
</protein>
<accession>A0A1V1PCN4</accession>
<name>A0A1V1PCN4_9BACT</name>
<gene>
    <name evidence="1" type="ORF">OMM_07389</name>
</gene>
<organism evidence="1 2">
    <name type="scientific">Candidatus Magnetoglobus multicellularis str. Araruama</name>
    <dbReference type="NCBI Taxonomy" id="890399"/>
    <lineage>
        <taxon>Bacteria</taxon>
        <taxon>Pseudomonadati</taxon>
        <taxon>Thermodesulfobacteriota</taxon>
        <taxon>Desulfobacteria</taxon>
        <taxon>Desulfobacterales</taxon>
        <taxon>Desulfobacteraceae</taxon>
        <taxon>Candidatus Magnetoglobus</taxon>
    </lineage>
</organism>
<reference evidence="2" key="1">
    <citation type="submission" date="2012-11" db="EMBL/GenBank/DDBJ databases">
        <authorList>
            <person name="Lucero-Rivera Y.E."/>
            <person name="Tovar-Ramirez D."/>
        </authorList>
    </citation>
    <scope>NUCLEOTIDE SEQUENCE [LARGE SCALE GENOMIC DNA]</scope>
    <source>
        <strain evidence="2">Araruama</strain>
    </source>
</reference>
<comment type="caution">
    <text evidence="1">The sequence shown here is derived from an EMBL/GenBank/DDBJ whole genome shotgun (WGS) entry which is preliminary data.</text>
</comment>
<dbReference type="AlphaFoldDB" id="A0A1V1PCN4"/>
<dbReference type="Proteomes" id="UP000189670">
    <property type="component" value="Unassembled WGS sequence"/>
</dbReference>